<sequence length="47" mass="5364">MMPLDKKRKLKLFISLICKGCQNNILVFIKTHNGINPLVEKLQVIGI</sequence>
<reference evidence="1 2" key="1">
    <citation type="journal article" date="2018" name="Genome Biol. Evol.">
        <title>Partnering With a Pest: Genomes of Hemlock Woolly Adelgid Symbionts Reveal Atypical Nutritional Provisioning Patterns in Dual-Obligate Bacteria.</title>
        <authorList>
            <person name="Weglarz K.M."/>
            <person name="Havill N.P."/>
            <person name="Burke G.R."/>
            <person name="von Dohlen C.D."/>
        </authorList>
    </citation>
    <scope>NUCLEOTIDE SEQUENCE [LARGE SCALE GENOMIC DNA]</scope>
    <source>
        <strain evidence="1 2">HWA_ENA</strain>
    </source>
</reference>
<evidence type="ECO:0000313" key="1">
    <source>
        <dbReference type="EMBL" id="QAX81702.1"/>
    </source>
</evidence>
<proteinExistence type="predicted"/>
<name>A0ABX5R7T0_9PSED</name>
<keyword evidence="2" id="KW-1185">Reference proteome</keyword>
<organism evidence="1 2">
    <name type="scientific">Candidatus Pseudomonas adelgestsugas</name>
    <dbReference type="NCBI Taxonomy" id="1302376"/>
    <lineage>
        <taxon>Bacteria</taxon>
        <taxon>Pseudomonadati</taxon>
        <taxon>Pseudomonadota</taxon>
        <taxon>Gammaproteobacteria</taxon>
        <taxon>Pseudomonadales</taxon>
        <taxon>Pseudomonadaceae</taxon>
        <taxon>Pseudomonas</taxon>
    </lineage>
</organism>
<dbReference type="Proteomes" id="UP000288953">
    <property type="component" value="Chromosome"/>
</dbReference>
<gene>
    <name evidence="1" type="ORF">C3B55_00347</name>
</gene>
<evidence type="ECO:0000313" key="2">
    <source>
        <dbReference type="Proteomes" id="UP000288953"/>
    </source>
</evidence>
<dbReference type="EMBL" id="CP026512">
    <property type="protein sequence ID" value="QAX81702.1"/>
    <property type="molecule type" value="Genomic_DNA"/>
</dbReference>
<accession>A0ABX5R7T0</accession>
<protein>
    <submittedName>
        <fullName evidence="1">Uncharacterized protein</fullName>
    </submittedName>
</protein>